<dbReference type="AlphaFoldDB" id="M1BZN6"/>
<evidence type="ECO:0000259" key="1">
    <source>
        <dbReference type="PROSITE" id="PS50011"/>
    </source>
</evidence>
<evidence type="ECO:0000313" key="3">
    <source>
        <dbReference type="Proteomes" id="UP000011115"/>
    </source>
</evidence>
<dbReference type="InterPro" id="IPR000719">
    <property type="entry name" value="Prot_kinase_dom"/>
</dbReference>
<sequence length="184" mass="20643">MEYLHEGHSFVVVHCDLKPSNILLDGDMVARVSDFGISKLMTADKLIAQTKTLGTIGYMAPEYGSEGLVSTMGDVYSYGIMLMETFTRKKPMDDLFVGELSLKRWVFESLPDRVMDVVDANLFSRDKEFITVLRETCLKVLGMMKVATVDGIHDFLKKRKVVECCTSQQVGEILNSMVLDDAII</sequence>
<dbReference type="ExpressionAtlas" id="M1BZN6">
    <property type="expression patterns" value="baseline"/>
</dbReference>
<reference evidence="3" key="1">
    <citation type="journal article" date="2011" name="Nature">
        <title>Genome sequence and analysis of the tuber crop potato.</title>
        <authorList>
            <consortium name="The Potato Genome Sequencing Consortium"/>
        </authorList>
    </citation>
    <scope>NUCLEOTIDE SEQUENCE [LARGE SCALE GENOMIC DNA]</scope>
    <source>
        <strain evidence="3">cv. DM1-3 516 R44</strain>
    </source>
</reference>
<feature type="domain" description="Protein kinase" evidence="1">
    <location>
        <begin position="1"/>
        <end position="184"/>
    </location>
</feature>
<dbReference type="PANTHER" id="PTHR48008">
    <property type="entry name" value="LEUCINE-RICH REPEAT RECEPTOR-LIKE PROTEIN KINASE IMK3-RELATED"/>
    <property type="match status" value="1"/>
</dbReference>
<dbReference type="Gene3D" id="1.10.510.10">
    <property type="entry name" value="Transferase(Phosphotransferase) domain 1"/>
    <property type="match status" value="1"/>
</dbReference>
<evidence type="ECO:0000313" key="2">
    <source>
        <dbReference type="EnsemblPlants" id="PGSC0003DMT400056598"/>
    </source>
</evidence>
<dbReference type="GO" id="GO:0005524">
    <property type="term" value="F:ATP binding"/>
    <property type="evidence" value="ECO:0007669"/>
    <property type="project" value="InterPro"/>
</dbReference>
<accession>M1BZN6</accession>
<dbReference type="InterPro" id="IPR011009">
    <property type="entry name" value="Kinase-like_dom_sf"/>
</dbReference>
<dbReference type="PANTHER" id="PTHR48008:SF14">
    <property type="entry name" value="PROTEIN KINASE DOMAIN-CONTAINING PROTEIN"/>
    <property type="match status" value="1"/>
</dbReference>
<protein>
    <recommendedName>
        <fullName evidence="1">Protein kinase domain-containing protein</fullName>
    </recommendedName>
</protein>
<keyword evidence="3" id="KW-1185">Reference proteome</keyword>
<dbReference type="GO" id="GO:0004672">
    <property type="term" value="F:protein kinase activity"/>
    <property type="evidence" value="ECO:0007669"/>
    <property type="project" value="InterPro"/>
</dbReference>
<dbReference type="SUPFAM" id="SSF56112">
    <property type="entry name" value="Protein kinase-like (PK-like)"/>
    <property type="match status" value="1"/>
</dbReference>
<dbReference type="PROSITE" id="PS00108">
    <property type="entry name" value="PROTEIN_KINASE_ST"/>
    <property type="match status" value="1"/>
</dbReference>
<dbReference type="EnsemblPlants" id="PGSC0003DMT400056598">
    <property type="protein sequence ID" value="PGSC0003DMT400056598"/>
    <property type="gene ID" value="PGSC0003DMG400022001"/>
</dbReference>
<name>M1BZN6_SOLTU</name>
<dbReference type="HOGENOM" id="CLU_1753007_0_0_1"/>
<dbReference type="Proteomes" id="UP000011115">
    <property type="component" value="Unassembled WGS sequence"/>
</dbReference>
<proteinExistence type="predicted"/>
<reference evidence="2" key="2">
    <citation type="submission" date="2015-06" db="UniProtKB">
        <authorList>
            <consortium name="EnsemblPlants"/>
        </authorList>
    </citation>
    <scope>IDENTIFICATION</scope>
    <source>
        <strain evidence="2">DM1-3 516 R44</strain>
    </source>
</reference>
<dbReference type="Gramene" id="PGSC0003DMT400056598">
    <property type="protein sequence ID" value="PGSC0003DMT400056598"/>
    <property type="gene ID" value="PGSC0003DMG400022001"/>
</dbReference>
<organism evidence="2 3">
    <name type="scientific">Solanum tuberosum</name>
    <name type="common">Potato</name>
    <dbReference type="NCBI Taxonomy" id="4113"/>
    <lineage>
        <taxon>Eukaryota</taxon>
        <taxon>Viridiplantae</taxon>
        <taxon>Streptophyta</taxon>
        <taxon>Embryophyta</taxon>
        <taxon>Tracheophyta</taxon>
        <taxon>Spermatophyta</taxon>
        <taxon>Magnoliopsida</taxon>
        <taxon>eudicotyledons</taxon>
        <taxon>Gunneridae</taxon>
        <taxon>Pentapetalae</taxon>
        <taxon>asterids</taxon>
        <taxon>lamiids</taxon>
        <taxon>Solanales</taxon>
        <taxon>Solanaceae</taxon>
        <taxon>Solanoideae</taxon>
        <taxon>Solaneae</taxon>
        <taxon>Solanum</taxon>
    </lineage>
</organism>
<dbReference type="InterPro" id="IPR052451">
    <property type="entry name" value="Ser/Thr_kinase-like"/>
</dbReference>
<dbReference type="InterPro" id="IPR008271">
    <property type="entry name" value="Ser/Thr_kinase_AS"/>
</dbReference>
<dbReference type="Pfam" id="PF00069">
    <property type="entry name" value="Pkinase"/>
    <property type="match status" value="1"/>
</dbReference>
<dbReference type="PROSITE" id="PS50011">
    <property type="entry name" value="PROTEIN_KINASE_DOM"/>
    <property type="match status" value="1"/>
</dbReference>